<proteinExistence type="predicted"/>
<evidence type="ECO:0000313" key="2">
    <source>
        <dbReference type="EMBL" id="GGW48256.1"/>
    </source>
</evidence>
<organism evidence="2 3">
    <name type="scientific">Arenibacter certesii</name>
    <dbReference type="NCBI Taxonomy" id="228955"/>
    <lineage>
        <taxon>Bacteria</taxon>
        <taxon>Pseudomonadati</taxon>
        <taxon>Bacteroidota</taxon>
        <taxon>Flavobacteriia</taxon>
        <taxon>Flavobacteriales</taxon>
        <taxon>Flavobacteriaceae</taxon>
        <taxon>Arenibacter</taxon>
    </lineage>
</organism>
<dbReference type="Proteomes" id="UP000634668">
    <property type="component" value="Unassembled WGS sequence"/>
</dbReference>
<sequence>MRLRMSLYFIFLTKAIGVINLKVVVNLVLLIMLVPSRPIYPSNQKIGVTTLDSLYGPWKKAK</sequence>
<evidence type="ECO:0000256" key="1">
    <source>
        <dbReference type="SAM" id="Phobius"/>
    </source>
</evidence>
<dbReference type="AlphaFoldDB" id="A0A918J530"/>
<gene>
    <name evidence="2" type="ORF">GCM10007383_35410</name>
</gene>
<keyword evidence="3" id="KW-1185">Reference proteome</keyword>
<dbReference type="EMBL" id="BMWP01000035">
    <property type="protein sequence ID" value="GGW48256.1"/>
    <property type="molecule type" value="Genomic_DNA"/>
</dbReference>
<protein>
    <submittedName>
        <fullName evidence="2">Uncharacterized protein</fullName>
    </submittedName>
</protein>
<keyword evidence="1" id="KW-0812">Transmembrane</keyword>
<accession>A0A918J530</accession>
<reference evidence="2" key="1">
    <citation type="journal article" date="2014" name="Int. J. Syst. Evol. Microbiol.">
        <title>Complete genome sequence of Corynebacterium casei LMG S-19264T (=DSM 44701T), isolated from a smear-ripened cheese.</title>
        <authorList>
            <consortium name="US DOE Joint Genome Institute (JGI-PGF)"/>
            <person name="Walter F."/>
            <person name="Albersmeier A."/>
            <person name="Kalinowski J."/>
            <person name="Ruckert C."/>
        </authorList>
    </citation>
    <scope>NUCLEOTIDE SEQUENCE</scope>
    <source>
        <strain evidence="2">KCTC 12113</strain>
    </source>
</reference>
<evidence type="ECO:0000313" key="3">
    <source>
        <dbReference type="Proteomes" id="UP000634668"/>
    </source>
</evidence>
<comment type="caution">
    <text evidence="2">The sequence shown here is derived from an EMBL/GenBank/DDBJ whole genome shotgun (WGS) entry which is preliminary data.</text>
</comment>
<feature type="transmembrane region" description="Helical" evidence="1">
    <location>
        <begin position="7"/>
        <end position="34"/>
    </location>
</feature>
<reference evidence="2" key="2">
    <citation type="submission" date="2020-09" db="EMBL/GenBank/DDBJ databases">
        <authorList>
            <person name="Sun Q."/>
            <person name="Kim S."/>
        </authorList>
    </citation>
    <scope>NUCLEOTIDE SEQUENCE</scope>
    <source>
        <strain evidence="2">KCTC 12113</strain>
    </source>
</reference>
<keyword evidence="1" id="KW-0472">Membrane</keyword>
<keyword evidence="1" id="KW-1133">Transmembrane helix</keyword>
<name>A0A918J530_9FLAO</name>